<dbReference type="AlphaFoldDB" id="A0A1H3SEF7"/>
<evidence type="ECO:0000313" key="3">
    <source>
        <dbReference type="Proteomes" id="UP000199515"/>
    </source>
</evidence>
<protein>
    <recommendedName>
        <fullName evidence="1">DUF4132 domain-containing protein</fullName>
    </recommendedName>
</protein>
<keyword evidence="3" id="KW-1185">Reference proteome</keyword>
<evidence type="ECO:0000313" key="2">
    <source>
        <dbReference type="EMBL" id="SDZ36284.1"/>
    </source>
</evidence>
<dbReference type="Proteomes" id="UP000199515">
    <property type="component" value="Unassembled WGS sequence"/>
</dbReference>
<feature type="domain" description="DUF4132" evidence="1">
    <location>
        <begin position="825"/>
        <end position="1006"/>
    </location>
</feature>
<organism evidence="2 3">
    <name type="scientific">Amycolatopsis xylanica</name>
    <dbReference type="NCBI Taxonomy" id="589385"/>
    <lineage>
        <taxon>Bacteria</taxon>
        <taxon>Bacillati</taxon>
        <taxon>Actinomycetota</taxon>
        <taxon>Actinomycetes</taxon>
        <taxon>Pseudonocardiales</taxon>
        <taxon>Pseudonocardiaceae</taxon>
        <taxon>Amycolatopsis</taxon>
    </lineage>
</organism>
<proteinExistence type="predicted"/>
<dbReference type="Pfam" id="PF13569">
    <property type="entry name" value="DUF4132"/>
    <property type="match status" value="1"/>
</dbReference>
<accession>A0A1H3SEF7</accession>
<gene>
    <name evidence="2" type="ORF">SAMN05421504_113159</name>
</gene>
<name>A0A1H3SEF7_9PSEU</name>
<evidence type="ECO:0000259" key="1">
    <source>
        <dbReference type="Pfam" id="PF13569"/>
    </source>
</evidence>
<dbReference type="STRING" id="589385.SAMN05421504_113159"/>
<reference evidence="2 3" key="1">
    <citation type="submission" date="2016-10" db="EMBL/GenBank/DDBJ databases">
        <authorList>
            <person name="de Groot N.N."/>
        </authorList>
    </citation>
    <scope>NUCLEOTIDE SEQUENCE [LARGE SCALE GENOMIC DNA]</scope>
    <source>
        <strain evidence="2 3">CPCC 202699</strain>
    </source>
</reference>
<dbReference type="RefSeq" id="WP_091299065.1">
    <property type="nucleotide sequence ID" value="NZ_FNON01000013.1"/>
</dbReference>
<dbReference type="InterPro" id="IPR025406">
    <property type="entry name" value="DUF4132"/>
</dbReference>
<sequence>MVSTDETSWVLPKTWRGKVHPRRGGTDLEVPDLNEGAARAVRAWLSTTAELQPLLDLPENPPELVKAAVAWLGGEANPQGAAVIATMLRHVRESPSGNTFADAWISEHGLLFAAEAIAELAHIELGHHWVSPGTHKLGLRYRPDGEIPDPYWSRGLAERVRAVLAKTDEETYQRAVTMLTGHRRSEFGNLVVSYLVPTEQHWVDELVAKHPMQGYPDRLRWTLLSAATAAQVEALSADQHFDLVFHGSVALYNLADAMGPALAPAIARALDRFPSAESTKLLAETLGAFPTDEAFGLLLDRIDRQHVQPVVLDMMRRYPVRALRLLGAATGEQAALLFRAHVLENVELARDPGLPEEPRARIEKVLSGEGRVAEAPAVLLPPLLADPPWNRERSTKKPLVLKDLVAPGERRIVFQDGEQEALAAIHVHLYNWRAKTDWQRAIDDVVKSGRHGYWDNTLLVQAPAEFVLPVLDRWPLTGYDEDIWSKRAVGRFGLAARGYALAAARAKPSVAGEVLLPFLDAEVASVMADWLVRLKAARLVAVAWLSRHGVEAAKLLIPAALGKAGKERIAAEAALRFLKNSADIVEAAKGYGPEATAAIEALAAEDPLESLPPKMPATGMWADPHLLPQLLLRGGEFALSPEATRHVITALGLCKKDEIYPGVEVIRELCDPRSLSEFAWALFQQWRSAGMPVVDSWALLMLGWFGDDDVVRRLSPIVNAWPGEGGHHRAVAGLEVLAEIGTDAALTQLNRISHKAKFKALKERAREKMAVVAEELGLSADQLSDRLVPTFGLDEDATLIVDYGTRRFVVGFDERLNPFVADEDGKHRKALPKPGVKDDPELAPAEYKRFAALKKDVRTVAADEIQRMEQAMVTRRAWSGAEFRELLAGHPLLWHIVRRLVWLSESGGEVIAFRLAEDRTFADVEDDEFTLPDKAIVAIAHPLELGSELGKWSELFADYEILQPFPQLGRAVHALSEQERTGVELARFQDVTVSVGNVLRLVKRGWERARAADNGCEPWLAKKIGDRAVVLNLDPGLTVGDLTMDPEHRIDHLWLNDRPEGEWSPSNPLPFGELDPLAASELLADLAELTR</sequence>
<dbReference type="OrthoDB" id="4554725at2"/>
<dbReference type="EMBL" id="FNON01000013">
    <property type="protein sequence ID" value="SDZ36284.1"/>
    <property type="molecule type" value="Genomic_DNA"/>
</dbReference>